<sequence length="79" mass="8917">MLSLPAIVSDHNETFPGHITLTNNEMIVQREARILTVLAEDVRPTLTSLLAHDTDGQVVECLLDRQNMLKYRVFAAQNQ</sequence>
<dbReference type="EMBL" id="AUWU02000001">
    <property type="protein sequence ID" value="KAH0577231.1"/>
    <property type="molecule type" value="Genomic_DNA"/>
</dbReference>
<dbReference type="Proteomes" id="UP000018208">
    <property type="component" value="Unassembled WGS sequence"/>
</dbReference>
<accession>A0A9P8LZG5</accession>
<evidence type="ECO:0000313" key="1">
    <source>
        <dbReference type="EMBL" id="KAH0577231.1"/>
    </source>
</evidence>
<name>A0A9P8LZG5_9EUKA</name>
<evidence type="ECO:0000313" key="3">
    <source>
        <dbReference type="Proteomes" id="UP000018208"/>
    </source>
</evidence>
<gene>
    <name evidence="1" type="ORF">SS50377_20582</name>
    <name evidence="2" type="ORF">SS50377_20593</name>
</gene>
<dbReference type="GeneID" id="94294605"/>
<comment type="caution">
    <text evidence="1">The sequence shown here is derived from an EMBL/GenBank/DDBJ whole genome shotgun (WGS) entry which is preliminary data.</text>
</comment>
<reference evidence="1" key="1">
    <citation type="journal article" date="2014" name="PLoS Genet.">
        <title>The Genome of Spironucleus salmonicida Highlights a Fish Pathogen Adapted to Fluctuating Environments.</title>
        <authorList>
            <person name="Xu F."/>
            <person name="Jerlstrom-Hultqvist J."/>
            <person name="Einarsson E."/>
            <person name="Astvaldsson A."/>
            <person name="Svard S.G."/>
            <person name="Andersson J.O."/>
        </authorList>
    </citation>
    <scope>NUCLEOTIDE SEQUENCE</scope>
    <source>
        <strain evidence="1">ATCC 50377</strain>
    </source>
</reference>
<proteinExistence type="predicted"/>
<dbReference type="KEGG" id="ssao:94294605"/>
<keyword evidence="3" id="KW-1185">Reference proteome</keyword>
<dbReference type="AlphaFoldDB" id="A0A9P8LZG5"/>
<protein>
    <submittedName>
        <fullName evidence="1">Uncharacterized protein</fullName>
    </submittedName>
</protein>
<dbReference type="RefSeq" id="XP_067768004.1">
    <property type="nucleotide sequence ID" value="XM_067904522.1"/>
</dbReference>
<dbReference type="EMBL" id="AUWU02000001">
    <property type="protein sequence ID" value="KAH0577242.1"/>
    <property type="molecule type" value="Genomic_DNA"/>
</dbReference>
<evidence type="ECO:0000313" key="2">
    <source>
        <dbReference type="EMBL" id="KAH0577242.1"/>
    </source>
</evidence>
<reference evidence="1" key="2">
    <citation type="submission" date="2020-12" db="EMBL/GenBank/DDBJ databases">
        <title>New Spironucleus salmonicida genome in near-complete chromosomes.</title>
        <authorList>
            <person name="Xu F."/>
            <person name="Kurt Z."/>
            <person name="Jimenez-Gonzalez A."/>
            <person name="Astvaldsson A."/>
            <person name="Andersson J.O."/>
            <person name="Svard S.G."/>
        </authorList>
    </citation>
    <scope>NUCLEOTIDE SEQUENCE</scope>
    <source>
        <strain evidence="1">ATCC 50377</strain>
    </source>
</reference>
<organism evidence="1 3">
    <name type="scientific">Spironucleus salmonicida</name>
    <dbReference type="NCBI Taxonomy" id="348837"/>
    <lineage>
        <taxon>Eukaryota</taxon>
        <taxon>Metamonada</taxon>
        <taxon>Diplomonadida</taxon>
        <taxon>Hexamitidae</taxon>
        <taxon>Hexamitinae</taxon>
        <taxon>Spironucleus</taxon>
    </lineage>
</organism>